<evidence type="ECO:0000256" key="3">
    <source>
        <dbReference type="ARBA" id="ARBA00022801"/>
    </source>
</evidence>
<dbReference type="PANTHER" id="PTHR46124:SF2">
    <property type="entry name" value="D-AMINOACYL-TRNA DEACYLASE"/>
    <property type="match status" value="1"/>
</dbReference>
<accession>A0A4Q7DKL3</accession>
<dbReference type="CDD" id="cd01310">
    <property type="entry name" value="TatD_DNAse"/>
    <property type="match status" value="1"/>
</dbReference>
<feature type="binding site" evidence="4">
    <location>
        <position position="93"/>
    </location>
    <ligand>
        <name>a divalent metal cation</name>
        <dbReference type="ChEBI" id="CHEBI:60240"/>
        <label>1</label>
    </ligand>
</feature>
<dbReference type="InterPro" id="IPR001130">
    <property type="entry name" value="TatD-like"/>
</dbReference>
<dbReference type="Pfam" id="PF01026">
    <property type="entry name" value="TatD_DNase"/>
    <property type="match status" value="1"/>
</dbReference>
<name>A0A4Q7DKL3_9PROT</name>
<dbReference type="PANTHER" id="PTHR46124">
    <property type="entry name" value="D-AMINOACYL-TRNA DEACYLASE"/>
    <property type="match status" value="1"/>
</dbReference>
<gene>
    <name evidence="5" type="ORF">EQU50_01795</name>
</gene>
<dbReference type="EMBL" id="SCFB01000003">
    <property type="protein sequence ID" value="RZI46745.1"/>
    <property type="molecule type" value="Genomic_DNA"/>
</dbReference>
<dbReference type="PROSITE" id="PS01090">
    <property type="entry name" value="TATD_2"/>
    <property type="match status" value="1"/>
</dbReference>
<evidence type="ECO:0000256" key="2">
    <source>
        <dbReference type="ARBA" id="ARBA00022723"/>
    </source>
</evidence>
<keyword evidence="6" id="KW-1185">Reference proteome</keyword>
<feature type="binding site" evidence="4">
    <location>
        <position position="8"/>
    </location>
    <ligand>
        <name>a divalent metal cation</name>
        <dbReference type="ChEBI" id="CHEBI:60240"/>
        <label>1</label>
    </ligand>
</feature>
<comment type="similarity">
    <text evidence="1">Belongs to the metallo-dependent hydrolases superfamily. TatD-type hydrolase family.</text>
</comment>
<keyword evidence="2 4" id="KW-0479">Metal-binding</keyword>
<comment type="caution">
    <text evidence="5">The sequence shown here is derived from an EMBL/GenBank/DDBJ whole genome shotgun (WGS) entry which is preliminary data.</text>
</comment>
<proteinExistence type="inferred from homology"/>
<reference evidence="5 6" key="1">
    <citation type="submission" date="2018-10" db="EMBL/GenBank/DDBJ databases">
        <title>An updated phylogeny of the Alphaproteobacteria reveals that the parasitic Rickettsiales and Holosporales have independent origins.</title>
        <authorList>
            <person name="Munoz-Gomez S.A."/>
            <person name="Hess S."/>
            <person name="Burger G."/>
            <person name="Lang B.F."/>
            <person name="Susko E."/>
            <person name="Slamovits C.H."/>
            <person name="Roger A.J."/>
        </authorList>
    </citation>
    <scope>NUCLEOTIDE SEQUENCE [LARGE SCALE GENOMIC DNA]</scope>
    <source>
        <strain evidence="5">HOLO01</strain>
    </source>
</reference>
<dbReference type="SUPFAM" id="SSF51556">
    <property type="entry name" value="Metallo-dependent hydrolases"/>
    <property type="match status" value="1"/>
</dbReference>
<feature type="binding site" evidence="4">
    <location>
        <position position="152"/>
    </location>
    <ligand>
        <name>a divalent metal cation</name>
        <dbReference type="ChEBI" id="CHEBI:60240"/>
        <label>2</label>
    </ligand>
</feature>
<sequence length="257" mass="29179">MLVDSHCHLNFPEFEYDLDQVIQNANQQGVTTFLTVNTRLDQTAHLQKIAETYERVFFSVGVHPHDAAEFVSKDLVTSIRELTQHPKAVGIGETGLDYHYNNSPRQEQLDSFHQHLQASTELDLPIIIHTREADEDTLACLDDHPNAKGVFHCFSGSADLARAALDRGFYLSFSGIITFKTAEELRQVVRFAPMDRILVETDSPFLAPIPHRGRRNEPAFTRINAEKIAEVKEISFEDVAIRTTKNFFNLFSKSYSV</sequence>
<dbReference type="Proteomes" id="UP000293550">
    <property type="component" value="Unassembled WGS sequence"/>
</dbReference>
<evidence type="ECO:0000313" key="5">
    <source>
        <dbReference type="EMBL" id="RZI46745.1"/>
    </source>
</evidence>
<dbReference type="InterPro" id="IPR018228">
    <property type="entry name" value="DNase_TatD-rel_CS"/>
</dbReference>
<feature type="binding site" evidence="4">
    <location>
        <position position="6"/>
    </location>
    <ligand>
        <name>a divalent metal cation</name>
        <dbReference type="ChEBI" id="CHEBI:60240"/>
        <label>1</label>
    </ligand>
</feature>
<dbReference type="InterPro" id="IPR015991">
    <property type="entry name" value="TatD/YcfH-like"/>
</dbReference>
<keyword evidence="3" id="KW-0378">Hydrolase</keyword>
<dbReference type="FunFam" id="3.20.20.140:FF:000005">
    <property type="entry name" value="TatD family hydrolase"/>
    <property type="match status" value="1"/>
</dbReference>
<dbReference type="GO" id="GO:0016788">
    <property type="term" value="F:hydrolase activity, acting on ester bonds"/>
    <property type="evidence" value="ECO:0007669"/>
    <property type="project" value="InterPro"/>
</dbReference>
<protein>
    <submittedName>
        <fullName evidence="5">TatD family deoxyribonuclease</fullName>
    </submittedName>
</protein>
<dbReference type="GO" id="GO:0046872">
    <property type="term" value="F:metal ion binding"/>
    <property type="evidence" value="ECO:0007669"/>
    <property type="project" value="UniProtKB-KW"/>
</dbReference>
<dbReference type="Gene3D" id="3.20.20.140">
    <property type="entry name" value="Metal-dependent hydrolases"/>
    <property type="match status" value="1"/>
</dbReference>
<evidence type="ECO:0000313" key="6">
    <source>
        <dbReference type="Proteomes" id="UP000293550"/>
    </source>
</evidence>
<evidence type="ECO:0000256" key="4">
    <source>
        <dbReference type="PIRSR" id="PIRSR005902-1"/>
    </source>
</evidence>
<dbReference type="PROSITE" id="PS01137">
    <property type="entry name" value="TATD_1"/>
    <property type="match status" value="1"/>
</dbReference>
<dbReference type="AlphaFoldDB" id="A0A4Q7DKL3"/>
<evidence type="ECO:0000256" key="1">
    <source>
        <dbReference type="ARBA" id="ARBA00009275"/>
    </source>
</evidence>
<organism evidence="5 6">
    <name type="scientific">Candidatus Finniella inopinata</name>
    <dbReference type="NCBI Taxonomy" id="1696036"/>
    <lineage>
        <taxon>Bacteria</taxon>
        <taxon>Pseudomonadati</taxon>
        <taxon>Pseudomonadota</taxon>
        <taxon>Alphaproteobacteria</taxon>
        <taxon>Holosporales</taxon>
        <taxon>Candidatus Paracaedibacteraceae</taxon>
        <taxon>Candidatus Finniella</taxon>
    </lineage>
</organism>
<feature type="binding site" evidence="4">
    <location>
        <position position="202"/>
    </location>
    <ligand>
        <name>a divalent metal cation</name>
        <dbReference type="ChEBI" id="CHEBI:60240"/>
        <label>1</label>
    </ligand>
</feature>
<dbReference type="InterPro" id="IPR032466">
    <property type="entry name" value="Metal_Hydrolase"/>
</dbReference>
<dbReference type="NCBIfam" id="TIGR00010">
    <property type="entry name" value="YchF/TatD family DNA exonuclease"/>
    <property type="match status" value="1"/>
</dbReference>
<dbReference type="OrthoDB" id="9810005at2"/>
<dbReference type="RefSeq" id="WP_130153454.1">
    <property type="nucleotide sequence ID" value="NZ_SCFB01000003.1"/>
</dbReference>
<dbReference type="PIRSF" id="PIRSF005902">
    <property type="entry name" value="DNase_TatD"/>
    <property type="match status" value="1"/>
</dbReference>
<dbReference type="GO" id="GO:0004536">
    <property type="term" value="F:DNA nuclease activity"/>
    <property type="evidence" value="ECO:0007669"/>
    <property type="project" value="InterPro"/>
</dbReference>
<feature type="binding site" evidence="4">
    <location>
        <position position="129"/>
    </location>
    <ligand>
        <name>a divalent metal cation</name>
        <dbReference type="ChEBI" id="CHEBI:60240"/>
        <label>2</label>
    </ligand>
</feature>